<dbReference type="SMART" id="SM00934">
    <property type="entry name" value="OMPdecase"/>
    <property type="match status" value="1"/>
</dbReference>
<dbReference type="InterPro" id="IPR001754">
    <property type="entry name" value="OMPdeCOase_dom"/>
</dbReference>
<evidence type="ECO:0000256" key="4">
    <source>
        <dbReference type="ARBA" id="ARBA00022975"/>
    </source>
</evidence>
<accession>A0A366KC48</accession>
<dbReference type="SUPFAM" id="SSF51366">
    <property type="entry name" value="Ribulose-phoshate binding barrel"/>
    <property type="match status" value="1"/>
</dbReference>
<dbReference type="InterPro" id="IPR013785">
    <property type="entry name" value="Aldolase_TIM"/>
</dbReference>
<comment type="caution">
    <text evidence="9">The sequence shown here is derived from an EMBL/GenBank/DDBJ whole genome shotgun (WGS) entry which is preliminary data.</text>
</comment>
<protein>
    <recommendedName>
        <fullName evidence="7">Orotidine 5'-phosphate decarboxylase</fullName>
        <ecNumber evidence="7">4.1.1.23</ecNumber>
    </recommendedName>
    <alternativeName>
        <fullName evidence="7">OMP decarboxylase</fullName>
        <shortName evidence="7">OMPDCase</shortName>
        <shortName evidence="7">OMPdecase</shortName>
    </alternativeName>
</protein>
<dbReference type="EMBL" id="PDCH01000007">
    <property type="protein sequence ID" value="RBP99315.1"/>
    <property type="molecule type" value="Genomic_DNA"/>
</dbReference>
<proteinExistence type="inferred from homology"/>
<evidence type="ECO:0000256" key="3">
    <source>
        <dbReference type="ARBA" id="ARBA00022793"/>
    </source>
</evidence>
<reference evidence="9 10" key="1">
    <citation type="submission" date="2017-10" db="EMBL/GenBank/DDBJ databases">
        <title>Bifidobacterium xylocopum sp. nov. and Bifidobacterium aemilianum sp. nov., from the carpenter bee (Xylocopa violacea) digestive tract.</title>
        <authorList>
            <person name="Alberoni D."/>
            <person name="Baffoni L."/>
            <person name="Di Gioia D."/>
            <person name="Gaggia F."/>
            <person name="Biavati B."/>
        </authorList>
    </citation>
    <scope>NUCLEOTIDE SEQUENCE [LARGE SCALE GENOMIC DNA]</scope>
    <source>
        <strain evidence="9 10">XV2</strain>
    </source>
</reference>
<dbReference type="RefSeq" id="WP_113853525.1">
    <property type="nucleotide sequence ID" value="NZ_PDCH01000007.1"/>
</dbReference>
<organism evidence="9 10">
    <name type="scientific">Bifidobacterium xylocopae</name>
    <dbReference type="NCBI Taxonomy" id="2493119"/>
    <lineage>
        <taxon>Bacteria</taxon>
        <taxon>Bacillati</taxon>
        <taxon>Actinomycetota</taxon>
        <taxon>Actinomycetes</taxon>
        <taxon>Bifidobacteriales</taxon>
        <taxon>Bifidobacteriaceae</taxon>
        <taxon>Bifidobacterium</taxon>
    </lineage>
</organism>
<dbReference type="Pfam" id="PF00215">
    <property type="entry name" value="OMPdecase"/>
    <property type="match status" value="2"/>
</dbReference>
<dbReference type="GO" id="GO:0044205">
    <property type="term" value="P:'de novo' UMP biosynthetic process"/>
    <property type="evidence" value="ECO:0007669"/>
    <property type="project" value="UniProtKB-UniRule"/>
</dbReference>
<dbReference type="Gene3D" id="3.20.20.70">
    <property type="entry name" value="Aldolase class I"/>
    <property type="match status" value="1"/>
</dbReference>
<comment type="catalytic activity">
    <reaction evidence="6 7">
        <text>orotidine 5'-phosphate + H(+) = UMP + CO2</text>
        <dbReference type="Rhea" id="RHEA:11596"/>
        <dbReference type="ChEBI" id="CHEBI:15378"/>
        <dbReference type="ChEBI" id="CHEBI:16526"/>
        <dbReference type="ChEBI" id="CHEBI:57538"/>
        <dbReference type="ChEBI" id="CHEBI:57865"/>
        <dbReference type="EC" id="4.1.1.23"/>
    </reaction>
</comment>
<evidence type="ECO:0000256" key="5">
    <source>
        <dbReference type="ARBA" id="ARBA00023239"/>
    </source>
</evidence>
<dbReference type="PANTHER" id="PTHR43375">
    <property type="entry name" value="OROTIDINE 5'-PHOSPHATE DECARBOXYLASE"/>
    <property type="match status" value="1"/>
</dbReference>
<dbReference type="GO" id="GO:0006207">
    <property type="term" value="P:'de novo' pyrimidine nucleobase biosynthetic process"/>
    <property type="evidence" value="ECO:0007669"/>
    <property type="project" value="InterPro"/>
</dbReference>
<gene>
    <name evidence="7 9" type="primary">pyrF</name>
    <name evidence="9" type="ORF">CRD59_04665</name>
</gene>
<keyword evidence="4 7" id="KW-0665">Pyrimidine biosynthesis</keyword>
<dbReference type="InterPro" id="IPR011060">
    <property type="entry name" value="RibuloseP-bd_barrel"/>
</dbReference>
<dbReference type="Proteomes" id="UP000252345">
    <property type="component" value="Unassembled WGS sequence"/>
</dbReference>
<dbReference type="EC" id="4.1.1.23" evidence="7"/>
<evidence type="ECO:0000256" key="7">
    <source>
        <dbReference type="HAMAP-Rule" id="MF_01215"/>
    </source>
</evidence>
<evidence type="ECO:0000256" key="1">
    <source>
        <dbReference type="ARBA" id="ARBA00004861"/>
    </source>
</evidence>
<dbReference type="PANTHER" id="PTHR43375:SF1">
    <property type="entry name" value="OROTIDINE 5'-PHOSPHATE DECARBOXYLASE"/>
    <property type="match status" value="1"/>
</dbReference>
<evidence type="ECO:0000313" key="10">
    <source>
        <dbReference type="Proteomes" id="UP000252345"/>
    </source>
</evidence>
<name>A0A366KC48_9BIFI</name>
<evidence type="ECO:0000256" key="2">
    <source>
        <dbReference type="ARBA" id="ARBA00008847"/>
    </source>
</evidence>
<dbReference type="GO" id="GO:0004590">
    <property type="term" value="F:orotidine-5'-phosphate decarboxylase activity"/>
    <property type="evidence" value="ECO:0007669"/>
    <property type="project" value="UniProtKB-UniRule"/>
</dbReference>
<feature type="active site" description="Proton donor" evidence="7">
    <location>
        <position position="125"/>
    </location>
</feature>
<comment type="similarity">
    <text evidence="2 7">Belongs to the OMP decarboxylase family. Type 2 subfamily.</text>
</comment>
<evidence type="ECO:0000259" key="8">
    <source>
        <dbReference type="SMART" id="SM00934"/>
    </source>
</evidence>
<dbReference type="NCBIfam" id="TIGR02127">
    <property type="entry name" value="pyrF_sub2"/>
    <property type="match status" value="1"/>
</dbReference>
<dbReference type="PROSITE" id="PS00156">
    <property type="entry name" value="OMPDECASE"/>
    <property type="match status" value="1"/>
</dbReference>
<evidence type="ECO:0000313" key="9">
    <source>
        <dbReference type="EMBL" id="RBP99315.1"/>
    </source>
</evidence>
<dbReference type="CDD" id="cd04725">
    <property type="entry name" value="OMP_decarboxylase_like"/>
    <property type="match status" value="1"/>
</dbReference>
<keyword evidence="5 7" id="KW-0456">Lyase</keyword>
<dbReference type="UniPathway" id="UPA00070">
    <property type="reaction ID" value="UER00120"/>
</dbReference>
<sequence>MDRLVEAIAEKGGNPSLVGLDPKPALLPTQLIRQAVEETDRLVEGQSEACAKAGANGRDDIWLDRLAQAYLRFNLAVLDGVADVVPAVKPQIAMYEALGLPGIRAYMATCRAAGERGLFVIGDVKRGDIGSTADAYASHLSGPPLTYRQAVQGLDGHGDAEPPGASGAAVGSPWMEDAITVNPYLGSDGIEPFVRAAGASKKDLFVLVRTSNPSSDQIQELPVVHGPGQGERLYQRIGDLVQDWGSGEIGTSGYSRVGAVAGATHPRAGAELHQRMPHTFFLVPGFGAQGGNAKDVAPMFDAHGCGAIVNSSRGIIAAWRKESGYRPDLSVNATLGVVSTGARRSAVLMKQQLLDVLKEDR</sequence>
<feature type="domain" description="Orotidine 5'-phosphate decarboxylase" evidence="8">
    <location>
        <begin position="63"/>
        <end position="328"/>
    </location>
</feature>
<keyword evidence="3 7" id="KW-0210">Decarboxylase</keyword>
<comment type="pathway">
    <text evidence="1 7">Pyrimidine metabolism; UMP biosynthesis via de novo pathway; UMP from orotate: step 2/2.</text>
</comment>
<dbReference type="HAMAP" id="MF_01215">
    <property type="entry name" value="OMPdecase_type2"/>
    <property type="match status" value="1"/>
</dbReference>
<dbReference type="OrthoDB" id="9808470at2"/>
<dbReference type="InterPro" id="IPR018089">
    <property type="entry name" value="OMPdecase_AS"/>
</dbReference>
<dbReference type="AlphaFoldDB" id="A0A366KC48"/>
<dbReference type="InterPro" id="IPR011995">
    <property type="entry name" value="OMPdecase_type-2"/>
</dbReference>
<evidence type="ECO:0000256" key="6">
    <source>
        <dbReference type="ARBA" id="ARBA00049157"/>
    </source>
</evidence>
<keyword evidence="10" id="KW-1185">Reference proteome</keyword>